<organism evidence="7 8">
    <name type="scientific">Afipia massiliensis</name>
    <dbReference type="NCBI Taxonomy" id="211460"/>
    <lineage>
        <taxon>Bacteria</taxon>
        <taxon>Pseudomonadati</taxon>
        <taxon>Pseudomonadota</taxon>
        <taxon>Alphaproteobacteria</taxon>
        <taxon>Hyphomicrobiales</taxon>
        <taxon>Nitrobacteraceae</taxon>
        <taxon>Afipia</taxon>
    </lineage>
</organism>
<keyword evidence="2" id="KW-0479">Metal-binding</keyword>
<dbReference type="PROSITE" id="PS51296">
    <property type="entry name" value="RIESKE"/>
    <property type="match status" value="1"/>
</dbReference>
<dbReference type="Proteomes" id="UP000034832">
    <property type="component" value="Unassembled WGS sequence"/>
</dbReference>
<dbReference type="SUPFAM" id="SSF50022">
    <property type="entry name" value="ISP domain"/>
    <property type="match status" value="1"/>
</dbReference>
<evidence type="ECO:0000256" key="5">
    <source>
        <dbReference type="ARBA" id="ARBA00023014"/>
    </source>
</evidence>
<dbReference type="PANTHER" id="PTHR21266:SF59">
    <property type="entry name" value="BLR4922 PROTEIN"/>
    <property type="match status" value="1"/>
</dbReference>
<dbReference type="GO" id="GO:0051537">
    <property type="term" value="F:2 iron, 2 sulfur cluster binding"/>
    <property type="evidence" value="ECO:0007669"/>
    <property type="project" value="UniProtKB-KW"/>
</dbReference>
<accession>A0A4U6BQU4</accession>
<dbReference type="GO" id="GO:0005506">
    <property type="term" value="F:iron ion binding"/>
    <property type="evidence" value="ECO:0007669"/>
    <property type="project" value="InterPro"/>
</dbReference>
<dbReference type="InterPro" id="IPR050584">
    <property type="entry name" value="Cholesterol_7-desaturase"/>
</dbReference>
<keyword evidence="8" id="KW-1185">Reference proteome</keyword>
<evidence type="ECO:0000256" key="1">
    <source>
        <dbReference type="ARBA" id="ARBA00022714"/>
    </source>
</evidence>
<dbReference type="PROSITE" id="PS00570">
    <property type="entry name" value="RING_HYDROXYL_ALPHA"/>
    <property type="match status" value="1"/>
</dbReference>
<evidence type="ECO:0000256" key="3">
    <source>
        <dbReference type="ARBA" id="ARBA00023002"/>
    </source>
</evidence>
<evidence type="ECO:0000313" key="7">
    <source>
        <dbReference type="EMBL" id="TKT72281.1"/>
    </source>
</evidence>
<keyword evidence="5" id="KW-0411">Iron-sulfur</keyword>
<dbReference type="Pfam" id="PF19301">
    <property type="entry name" value="LigXa_C"/>
    <property type="match status" value="1"/>
</dbReference>
<keyword evidence="7" id="KW-0223">Dioxygenase</keyword>
<dbReference type="AlphaFoldDB" id="A0A4U6BQU4"/>
<dbReference type="EMBL" id="LBIA02000001">
    <property type="protein sequence ID" value="TKT72281.1"/>
    <property type="molecule type" value="Genomic_DNA"/>
</dbReference>
<keyword evidence="3" id="KW-0560">Oxidoreductase</keyword>
<proteinExistence type="predicted"/>
<feature type="domain" description="Rieske" evidence="6">
    <location>
        <begin position="27"/>
        <end position="133"/>
    </location>
</feature>
<dbReference type="STRING" id="211460.YH63_05915"/>
<sequence length="452" mass="51404">MMSQEQNDLITRTGPADPAGKLMRMYWQPAALVDELEGPRPIRAVKLLGENFVLFRDEQGRYGLMDRDCPHRGADLAFGRLENGGLRCAFHGWLFDVQGNCLETPAEPVGSSLCKNIKQRAYPVVEKGGILWAYLGEGEPPAFPEIDCFVAPDAYTFAFKGLIDCNWLQALEVGIDPAHASFLHRFFEDEDLEKSYGKQFRGASAGSDMPMTKILREYDRPIINVEKTEYGLRLVALRQIDDELTHVRVTNQLFPHGFVIPMSQEMTITQWHVPVDDTHCYWYAIFTSYTKPVDKKKMREQRLELYELPDYVSRRNKTNDYGFDPHEQATETYTGMGLDINVHDQWAVESMGAIQNRTREHLGQSDKGIVQYRRLLRQEIEKAVAGGKPLLFLDEAHARSIQGPATMDGIGPTRGWEIYWMEVDVKRRRGAPWAAPIPTEIAAKVPHLTAAE</sequence>
<evidence type="ECO:0000259" key="6">
    <source>
        <dbReference type="PROSITE" id="PS51296"/>
    </source>
</evidence>
<reference evidence="7" key="1">
    <citation type="submission" date="2019-04" db="EMBL/GenBank/DDBJ databases">
        <title>Whole genome sequencing of cave bacteria.</title>
        <authorList>
            <person name="Gan H.M."/>
            <person name="Barton H."/>
            <person name="Savka M.A."/>
        </authorList>
    </citation>
    <scope>NUCLEOTIDE SEQUENCE [LARGE SCALE GENOMIC DNA]</scope>
    <source>
        <strain evidence="7">LC387</strain>
    </source>
</reference>
<comment type="caution">
    <text evidence="7">The sequence shown here is derived from an EMBL/GenBank/DDBJ whole genome shotgun (WGS) entry which is preliminary data.</text>
</comment>
<keyword evidence="4" id="KW-0408">Iron</keyword>
<dbReference type="SUPFAM" id="SSF55961">
    <property type="entry name" value="Bet v1-like"/>
    <property type="match status" value="1"/>
</dbReference>
<dbReference type="Gene3D" id="2.102.10.10">
    <property type="entry name" value="Rieske [2Fe-2S] iron-sulphur domain"/>
    <property type="match status" value="1"/>
</dbReference>
<dbReference type="CDD" id="cd08878">
    <property type="entry name" value="RHO_alpha_C_DMO-like"/>
    <property type="match status" value="1"/>
</dbReference>
<evidence type="ECO:0000313" key="8">
    <source>
        <dbReference type="Proteomes" id="UP000034832"/>
    </source>
</evidence>
<dbReference type="InterPro" id="IPR045623">
    <property type="entry name" value="LigXa_C"/>
</dbReference>
<evidence type="ECO:0000256" key="2">
    <source>
        <dbReference type="ARBA" id="ARBA00022723"/>
    </source>
</evidence>
<dbReference type="InterPro" id="IPR017941">
    <property type="entry name" value="Rieske_2Fe-2S"/>
</dbReference>
<dbReference type="InterPro" id="IPR036922">
    <property type="entry name" value="Rieske_2Fe-2S_sf"/>
</dbReference>
<gene>
    <name evidence="7" type="ORF">YH63_013095</name>
</gene>
<evidence type="ECO:0000256" key="4">
    <source>
        <dbReference type="ARBA" id="ARBA00023004"/>
    </source>
</evidence>
<dbReference type="Gene3D" id="3.90.380.10">
    <property type="entry name" value="Naphthalene 1,2-dioxygenase Alpha Subunit, Chain A, domain 1"/>
    <property type="match status" value="1"/>
</dbReference>
<dbReference type="PANTHER" id="PTHR21266">
    <property type="entry name" value="IRON-SULFUR DOMAIN CONTAINING PROTEIN"/>
    <property type="match status" value="1"/>
</dbReference>
<dbReference type="Pfam" id="PF00355">
    <property type="entry name" value="Rieske"/>
    <property type="match status" value="1"/>
</dbReference>
<name>A0A4U6BQU4_9BRAD</name>
<dbReference type="OrthoDB" id="9800776at2"/>
<dbReference type="RefSeq" id="WP_046827224.1">
    <property type="nucleotide sequence ID" value="NZ_LBIA02000001.1"/>
</dbReference>
<dbReference type="CDD" id="cd03479">
    <property type="entry name" value="Rieske_RO_Alpha_PhDO_like"/>
    <property type="match status" value="1"/>
</dbReference>
<dbReference type="GO" id="GO:0051213">
    <property type="term" value="F:dioxygenase activity"/>
    <property type="evidence" value="ECO:0007669"/>
    <property type="project" value="UniProtKB-KW"/>
</dbReference>
<keyword evidence="1" id="KW-0001">2Fe-2S</keyword>
<protein>
    <submittedName>
        <fullName evidence="7">Aromatic ring-hydroxylating dioxygenase subunit alpha</fullName>
    </submittedName>
</protein>
<dbReference type="InterPro" id="IPR015881">
    <property type="entry name" value="ARHD_Rieske_2Fe_2S"/>
</dbReference>